<sequence>MLSDSDREAGDLHTLTLNDHYSKAFQYRKEREELAKLEEKYGSDASDMSNEEDSEDSEDTSEDSDGAELTPAVDAAILRTLARIRKKDPEIYNGDRQVFEEEQTRTKDRAPLVKTKAKDKSKPLTIRQAALSAALEDGHASSRSPSPQPLTHIDEQSLLQSETRAAFHGAVDSLNNGDEDDEDDLLVPRSRTRDEVELEEEEYKTFLEREVGEELRQLVTVDQDGGVDSAPAHGIGKDERKKKKAAKVAETSERKGQTRPKEDEDHEFLIDYIFNRGWIDRTKQRIPTYDEIVDSSKPSRRKKSKLRDHGGSDSEERSDEMEGEIGPTLSDEEDFDDLVDAFETSYNFRFEEPGGALIATHPRSIASVRREATTRKEARQRKKERKEAEKRDLLATRKEEIRRERKVIQQRVSRLREGDELSGDDDENSRKEEKNAELARLKDLKAKELGRKLERVTAEGGLSAISEEALANLDFDSPWDPDRHDAQMAALYGADIDLGDLEKPAWDDDINVDDIVPSESKSSKEELQKLKKKDKKKKKKEEDRLEEDGIDVNAMDADAEEAGWELAEDEEWDGTEEMRKRKVEKYMDEVVNRLGFNDITAHMPTRFHYIQTVPEDYGLTPADILLATDAELNAYAGLKKIAPYRNSGKPGKGKSWDPNRNERLKEFREKLRLRVGGGEGDWSIGGVSNRRRAGGSEGGGERKKRLGKKERAKMKASAAEDTGEAAQMNQVLSKKRNLESPTTNGQDVEVPTTVEETSQENGAPKKKRRRQHKKGAK</sequence>
<feature type="compositionally biased region" description="Basic and acidic residues" evidence="2">
    <location>
        <begin position="368"/>
        <end position="377"/>
    </location>
</feature>
<feature type="region of interest" description="Disordered" evidence="2">
    <location>
        <begin position="678"/>
        <end position="777"/>
    </location>
</feature>
<feature type="compositionally biased region" description="Basic residues" evidence="2">
    <location>
        <begin position="702"/>
        <end position="714"/>
    </location>
</feature>
<feature type="region of interest" description="Disordered" evidence="2">
    <location>
        <begin position="285"/>
        <end position="334"/>
    </location>
</feature>
<gene>
    <name evidence="4" type="ORF">SCLCIDRAFT_1213853</name>
</gene>
<reference evidence="4 5" key="1">
    <citation type="submission" date="2014-04" db="EMBL/GenBank/DDBJ databases">
        <authorList>
            <consortium name="DOE Joint Genome Institute"/>
            <person name="Kuo A."/>
            <person name="Kohler A."/>
            <person name="Nagy L.G."/>
            <person name="Floudas D."/>
            <person name="Copeland A."/>
            <person name="Barry K.W."/>
            <person name="Cichocki N."/>
            <person name="Veneault-Fourrey C."/>
            <person name="LaButti K."/>
            <person name="Lindquist E.A."/>
            <person name="Lipzen A."/>
            <person name="Lundell T."/>
            <person name="Morin E."/>
            <person name="Murat C."/>
            <person name="Sun H."/>
            <person name="Tunlid A."/>
            <person name="Henrissat B."/>
            <person name="Grigoriev I.V."/>
            <person name="Hibbett D.S."/>
            <person name="Martin F."/>
            <person name="Nordberg H.P."/>
            <person name="Cantor M.N."/>
            <person name="Hua S.X."/>
        </authorList>
    </citation>
    <scope>NUCLEOTIDE SEQUENCE [LARGE SCALE GENOMIC DNA]</scope>
    <source>
        <strain evidence="4 5">Foug A</strain>
    </source>
</reference>
<feature type="compositionally biased region" description="Basic residues" evidence="2">
    <location>
        <begin position="530"/>
        <end position="539"/>
    </location>
</feature>
<feature type="region of interest" description="Disordered" evidence="2">
    <location>
        <begin position="36"/>
        <end position="73"/>
    </location>
</feature>
<organism evidence="4 5">
    <name type="scientific">Scleroderma citrinum Foug A</name>
    <dbReference type="NCBI Taxonomy" id="1036808"/>
    <lineage>
        <taxon>Eukaryota</taxon>
        <taxon>Fungi</taxon>
        <taxon>Dikarya</taxon>
        <taxon>Basidiomycota</taxon>
        <taxon>Agaricomycotina</taxon>
        <taxon>Agaricomycetes</taxon>
        <taxon>Agaricomycetidae</taxon>
        <taxon>Boletales</taxon>
        <taxon>Sclerodermatineae</taxon>
        <taxon>Sclerodermataceae</taxon>
        <taxon>Scleroderma</taxon>
    </lineage>
</organism>
<feature type="region of interest" description="Disordered" evidence="2">
    <location>
        <begin position="1"/>
        <end position="22"/>
    </location>
</feature>
<feature type="compositionally biased region" description="Basic and acidic residues" evidence="2">
    <location>
        <begin position="385"/>
        <end position="407"/>
    </location>
</feature>
<protein>
    <recommendedName>
        <fullName evidence="3">Kri1-like C-terminal domain-containing protein</fullName>
    </recommendedName>
</protein>
<dbReference type="PANTHER" id="PTHR14490:SF5">
    <property type="entry name" value="PROTEIN KRI1 HOMOLOG"/>
    <property type="match status" value="1"/>
</dbReference>
<feature type="region of interest" description="Disordered" evidence="2">
    <location>
        <begin position="359"/>
        <end position="435"/>
    </location>
</feature>
<dbReference type="Proteomes" id="UP000053989">
    <property type="component" value="Unassembled WGS sequence"/>
</dbReference>
<dbReference type="InParanoid" id="A0A0C3AGI7"/>
<keyword evidence="5" id="KW-1185">Reference proteome</keyword>
<evidence type="ECO:0000313" key="4">
    <source>
        <dbReference type="EMBL" id="KIM64022.1"/>
    </source>
</evidence>
<dbReference type="Pfam" id="PF05178">
    <property type="entry name" value="Kri1"/>
    <property type="match status" value="1"/>
</dbReference>
<feature type="compositionally biased region" description="Basic and acidic residues" evidence="2">
    <location>
        <begin position="250"/>
        <end position="266"/>
    </location>
</feature>
<dbReference type="AlphaFoldDB" id="A0A0C3AGI7"/>
<feature type="compositionally biased region" description="Basic and acidic residues" evidence="2">
    <location>
        <begin position="1"/>
        <end position="11"/>
    </location>
</feature>
<feature type="compositionally biased region" description="Basic and acidic residues" evidence="2">
    <location>
        <begin position="97"/>
        <end position="122"/>
    </location>
</feature>
<dbReference type="InterPro" id="IPR024626">
    <property type="entry name" value="Kri1-like_C"/>
</dbReference>
<feature type="compositionally biased region" description="Basic residues" evidence="2">
    <location>
        <begin position="764"/>
        <end position="777"/>
    </location>
</feature>
<dbReference type="Pfam" id="PF12936">
    <property type="entry name" value="Kri1_C"/>
    <property type="match status" value="1"/>
</dbReference>
<feature type="region of interest" description="Disordered" evidence="2">
    <location>
        <begin position="518"/>
        <end position="556"/>
    </location>
</feature>
<dbReference type="PANTHER" id="PTHR14490">
    <property type="entry name" value="ZINC FINGER, ZZ TYPE"/>
    <property type="match status" value="1"/>
</dbReference>
<dbReference type="HOGENOM" id="CLU_009647_2_0_1"/>
<dbReference type="FunCoup" id="A0A0C3AGI7">
    <property type="interactions" value="269"/>
</dbReference>
<feature type="region of interest" description="Disordered" evidence="2">
    <location>
        <begin position="222"/>
        <end position="266"/>
    </location>
</feature>
<dbReference type="GO" id="GO:0005730">
    <property type="term" value="C:nucleolus"/>
    <property type="evidence" value="ECO:0007669"/>
    <property type="project" value="TreeGrafter"/>
</dbReference>
<evidence type="ECO:0000313" key="5">
    <source>
        <dbReference type="Proteomes" id="UP000053989"/>
    </source>
</evidence>
<name>A0A0C3AGI7_9AGAM</name>
<evidence type="ECO:0000256" key="1">
    <source>
        <dbReference type="ARBA" id="ARBA00007473"/>
    </source>
</evidence>
<evidence type="ECO:0000259" key="3">
    <source>
        <dbReference type="Pfam" id="PF12936"/>
    </source>
</evidence>
<dbReference type="GO" id="GO:0000447">
    <property type="term" value="P:endonucleolytic cleavage in ITS1 to separate SSU-rRNA from 5.8S rRNA and LSU-rRNA from tricistronic rRNA transcript (SSU-rRNA, 5.8S rRNA, LSU-rRNA)"/>
    <property type="evidence" value="ECO:0007669"/>
    <property type="project" value="TreeGrafter"/>
</dbReference>
<dbReference type="STRING" id="1036808.A0A0C3AGI7"/>
<dbReference type="GO" id="GO:0030686">
    <property type="term" value="C:90S preribosome"/>
    <property type="evidence" value="ECO:0007669"/>
    <property type="project" value="TreeGrafter"/>
</dbReference>
<proteinExistence type="inferred from homology"/>
<evidence type="ECO:0000256" key="2">
    <source>
        <dbReference type="SAM" id="MobiDB-lite"/>
    </source>
</evidence>
<dbReference type="InterPro" id="IPR018034">
    <property type="entry name" value="Kri1"/>
</dbReference>
<feature type="domain" description="Kri1-like C-terminal" evidence="3">
    <location>
        <begin position="581"/>
        <end position="670"/>
    </location>
</feature>
<accession>A0A0C3AGI7</accession>
<comment type="similarity">
    <text evidence="1">Belongs to the KRI1 family.</text>
</comment>
<dbReference type="EMBL" id="KN822031">
    <property type="protein sequence ID" value="KIM64022.1"/>
    <property type="molecule type" value="Genomic_DNA"/>
</dbReference>
<feature type="region of interest" description="Disordered" evidence="2">
    <location>
        <begin position="89"/>
        <end position="197"/>
    </location>
</feature>
<dbReference type="OrthoDB" id="10252032at2759"/>
<feature type="compositionally biased region" description="Acidic residues" evidence="2">
    <location>
        <begin position="49"/>
        <end position="66"/>
    </location>
</feature>
<reference evidence="5" key="2">
    <citation type="submission" date="2015-01" db="EMBL/GenBank/DDBJ databases">
        <title>Evolutionary Origins and Diversification of the Mycorrhizal Mutualists.</title>
        <authorList>
            <consortium name="DOE Joint Genome Institute"/>
            <consortium name="Mycorrhizal Genomics Consortium"/>
            <person name="Kohler A."/>
            <person name="Kuo A."/>
            <person name="Nagy L.G."/>
            <person name="Floudas D."/>
            <person name="Copeland A."/>
            <person name="Barry K.W."/>
            <person name="Cichocki N."/>
            <person name="Veneault-Fourrey C."/>
            <person name="LaButti K."/>
            <person name="Lindquist E.A."/>
            <person name="Lipzen A."/>
            <person name="Lundell T."/>
            <person name="Morin E."/>
            <person name="Murat C."/>
            <person name="Riley R."/>
            <person name="Ohm R."/>
            <person name="Sun H."/>
            <person name="Tunlid A."/>
            <person name="Henrissat B."/>
            <person name="Grigoriev I.V."/>
            <person name="Hibbett D.S."/>
            <person name="Martin F."/>
        </authorList>
    </citation>
    <scope>NUCLEOTIDE SEQUENCE [LARGE SCALE GENOMIC DNA]</scope>
    <source>
        <strain evidence="5">Foug A</strain>
    </source>
</reference>